<feature type="non-terminal residue" evidence="1">
    <location>
        <position position="1"/>
    </location>
</feature>
<evidence type="ECO:0000313" key="2">
    <source>
        <dbReference type="Proteomes" id="UP000428333"/>
    </source>
</evidence>
<dbReference type="AlphaFoldDB" id="A0A6A4KUD5"/>
<proteinExistence type="predicted"/>
<reference evidence="1 2" key="1">
    <citation type="journal article" date="2019" name="Genome Biol. Evol.">
        <title>The Rhododendron genome and chromosomal organization provide insight into shared whole-genome duplications across the heath family (Ericaceae).</title>
        <authorList>
            <person name="Soza V.L."/>
            <person name="Lindsley D."/>
            <person name="Waalkes A."/>
            <person name="Ramage E."/>
            <person name="Patwardhan R.P."/>
            <person name="Burton J.N."/>
            <person name="Adey A."/>
            <person name="Kumar A."/>
            <person name="Qiu R."/>
            <person name="Shendure J."/>
            <person name="Hall B."/>
        </authorList>
    </citation>
    <scope>NUCLEOTIDE SEQUENCE [LARGE SCALE GENOMIC DNA]</scope>
    <source>
        <strain evidence="1">RSF 1966-606</strain>
    </source>
</reference>
<sequence length="46" mass="5207">MPLEFPIQAILHNGILVHLVYGQRSKLKPRSLLSMLFMRKAVSSSV</sequence>
<keyword evidence="2" id="KW-1185">Reference proteome</keyword>
<accession>A0A6A4KUD5</accession>
<dbReference type="EMBL" id="QEFC01003760">
    <property type="protein sequence ID" value="KAE9446409.1"/>
    <property type="molecule type" value="Genomic_DNA"/>
</dbReference>
<dbReference type="Proteomes" id="UP000428333">
    <property type="component" value="Linkage Group LG13"/>
</dbReference>
<organism evidence="1 2">
    <name type="scientific">Rhododendron williamsianum</name>
    <dbReference type="NCBI Taxonomy" id="262921"/>
    <lineage>
        <taxon>Eukaryota</taxon>
        <taxon>Viridiplantae</taxon>
        <taxon>Streptophyta</taxon>
        <taxon>Embryophyta</taxon>
        <taxon>Tracheophyta</taxon>
        <taxon>Spermatophyta</taxon>
        <taxon>Magnoliopsida</taxon>
        <taxon>eudicotyledons</taxon>
        <taxon>Gunneridae</taxon>
        <taxon>Pentapetalae</taxon>
        <taxon>asterids</taxon>
        <taxon>Ericales</taxon>
        <taxon>Ericaceae</taxon>
        <taxon>Ericoideae</taxon>
        <taxon>Rhodoreae</taxon>
        <taxon>Rhododendron</taxon>
    </lineage>
</organism>
<protein>
    <submittedName>
        <fullName evidence="1">Uncharacterized protein</fullName>
    </submittedName>
</protein>
<name>A0A6A4KUD5_9ERIC</name>
<evidence type="ECO:0000313" key="1">
    <source>
        <dbReference type="EMBL" id="KAE9446409.1"/>
    </source>
</evidence>
<gene>
    <name evidence="1" type="ORF">C3L33_21690</name>
</gene>
<feature type="non-terminal residue" evidence="1">
    <location>
        <position position="46"/>
    </location>
</feature>
<comment type="caution">
    <text evidence="1">The sequence shown here is derived from an EMBL/GenBank/DDBJ whole genome shotgun (WGS) entry which is preliminary data.</text>
</comment>